<dbReference type="GO" id="GO:0046983">
    <property type="term" value="F:protein dimerization activity"/>
    <property type="evidence" value="ECO:0007669"/>
    <property type="project" value="InterPro"/>
</dbReference>
<organism evidence="11 12">
    <name type="scientific">Calditerrivibrio nitroreducens (strain DSM 19672 / NBRC 101217 / Yu37-1)</name>
    <dbReference type="NCBI Taxonomy" id="768670"/>
    <lineage>
        <taxon>Bacteria</taxon>
        <taxon>Pseudomonadati</taxon>
        <taxon>Deferribacterota</taxon>
        <taxon>Deferribacteres</taxon>
        <taxon>Deferribacterales</taxon>
        <taxon>Calditerrivibrionaceae</taxon>
    </lineage>
</organism>
<evidence type="ECO:0000256" key="7">
    <source>
        <dbReference type="ARBA" id="ARBA00022840"/>
    </source>
</evidence>
<feature type="domain" description="Histidine kinase" evidence="10">
    <location>
        <begin position="373"/>
        <end position="554"/>
    </location>
</feature>
<keyword evidence="9" id="KW-0472">Membrane</keyword>
<accession>E4TGR7</accession>
<evidence type="ECO:0000313" key="11">
    <source>
        <dbReference type="EMBL" id="ADR19780.1"/>
    </source>
</evidence>
<dbReference type="STRING" id="768670.Calni_1876"/>
<keyword evidence="5" id="KW-0547">Nucleotide-binding</keyword>
<evidence type="ECO:0000256" key="2">
    <source>
        <dbReference type="ARBA" id="ARBA00012438"/>
    </source>
</evidence>
<dbReference type="CDD" id="cd16917">
    <property type="entry name" value="HATPase_UhpB-NarQ-NarX-like"/>
    <property type="match status" value="1"/>
</dbReference>
<keyword evidence="6 11" id="KW-0418">Kinase</keyword>
<dbReference type="OrthoDB" id="9781904at2"/>
<protein>
    <recommendedName>
        <fullName evidence="2">histidine kinase</fullName>
        <ecNumber evidence="2">2.7.13.3</ecNumber>
    </recommendedName>
</protein>
<evidence type="ECO:0000313" key="12">
    <source>
        <dbReference type="Proteomes" id="UP000007039"/>
    </source>
</evidence>
<keyword evidence="9" id="KW-0812">Transmembrane</keyword>
<dbReference type="Pfam" id="PF07730">
    <property type="entry name" value="HisKA_3"/>
    <property type="match status" value="1"/>
</dbReference>
<dbReference type="InterPro" id="IPR011712">
    <property type="entry name" value="Sig_transdc_His_kin_sub3_dim/P"/>
</dbReference>
<evidence type="ECO:0000256" key="6">
    <source>
        <dbReference type="ARBA" id="ARBA00022777"/>
    </source>
</evidence>
<gene>
    <name evidence="11" type="ordered locus">Calni_1876</name>
</gene>
<evidence type="ECO:0000256" key="4">
    <source>
        <dbReference type="ARBA" id="ARBA00022679"/>
    </source>
</evidence>
<feature type="transmembrane region" description="Helical" evidence="9">
    <location>
        <begin position="286"/>
        <end position="306"/>
    </location>
</feature>
<evidence type="ECO:0000256" key="8">
    <source>
        <dbReference type="ARBA" id="ARBA00023012"/>
    </source>
</evidence>
<evidence type="ECO:0000256" key="5">
    <source>
        <dbReference type="ARBA" id="ARBA00022741"/>
    </source>
</evidence>
<keyword evidence="9" id="KW-1133">Transmembrane helix</keyword>
<dbReference type="InterPro" id="IPR036890">
    <property type="entry name" value="HATPase_C_sf"/>
</dbReference>
<keyword evidence="7" id="KW-0067">ATP-binding</keyword>
<dbReference type="InterPro" id="IPR005467">
    <property type="entry name" value="His_kinase_dom"/>
</dbReference>
<name>E4TGR7_CALNY</name>
<dbReference type="PROSITE" id="PS50109">
    <property type="entry name" value="HIS_KIN"/>
    <property type="match status" value="1"/>
</dbReference>
<dbReference type="InterPro" id="IPR050482">
    <property type="entry name" value="Sensor_HK_TwoCompSys"/>
</dbReference>
<evidence type="ECO:0000256" key="9">
    <source>
        <dbReference type="SAM" id="Phobius"/>
    </source>
</evidence>
<reference key="1">
    <citation type="submission" date="2010-11" db="EMBL/GenBank/DDBJ databases">
        <title>The complete genome of chromosome of Calditerrivibrio nitroreducens DSM 19672.</title>
        <authorList>
            <consortium name="US DOE Joint Genome Institute (JGI-PGF)"/>
            <person name="Lucas S."/>
            <person name="Copeland A."/>
            <person name="Lapidus A."/>
            <person name="Bruce D."/>
            <person name="Goodwin L."/>
            <person name="Pitluck S."/>
            <person name="Kyrpides N."/>
            <person name="Mavromatis K."/>
            <person name="Ivanova N."/>
            <person name="Mikhailova N."/>
            <person name="Zeytun A."/>
            <person name="Brettin T."/>
            <person name="Detter J.C."/>
            <person name="Tapia R."/>
            <person name="Han C."/>
            <person name="Land M."/>
            <person name="Hauser L."/>
            <person name="Markowitz V."/>
            <person name="Cheng J.-F."/>
            <person name="Hugenholtz P."/>
            <person name="Woyke T."/>
            <person name="Wu D."/>
            <person name="Spring S."/>
            <person name="Schroeder M."/>
            <person name="Brambilla E."/>
            <person name="Klenk H.-P."/>
            <person name="Eisen J.A."/>
        </authorList>
    </citation>
    <scope>NUCLEOTIDE SEQUENCE [LARGE SCALE GENOMIC DNA]</scope>
    <source>
        <strain>DSM 19672</strain>
    </source>
</reference>
<dbReference type="KEGG" id="cni:Calni_1876"/>
<dbReference type="SUPFAM" id="SSF55874">
    <property type="entry name" value="ATPase domain of HSP90 chaperone/DNA topoisomerase II/histidine kinase"/>
    <property type="match status" value="1"/>
</dbReference>
<dbReference type="Gene3D" id="1.20.5.1930">
    <property type="match status" value="1"/>
</dbReference>
<proteinExistence type="predicted"/>
<dbReference type="HOGENOM" id="CLU_491510_0_0_0"/>
<dbReference type="EMBL" id="CP002347">
    <property type="protein sequence ID" value="ADR19780.1"/>
    <property type="molecule type" value="Genomic_DNA"/>
</dbReference>
<sequence length="554" mass="64937" precursor="true">MISIFKLLKRYFITIIILIILIQIIISIFMFISSYSTIEKNTKTMITFTSLTLSDYEKEVMLKMNRINGLFNEIKLDIIRNRKYDINDIMMKIGLTENPKNFMVTLIDENGRVIDTNIAKMKDIDLNIYPDMKKKLSDAKDTERLYLDFPVYNDQVGSFFAYILQYIPEMRSYLQIGYKIDILNELLSRVYLFNQIQDFSYNISIYYVRFYDNNGYIYSPLLGGDRNGYLEILNNILKKKVFEYEESSLSAIKIAHLLTLRDWSSPYGIFYVIEVKPHLYGILKHIIFLNVMFSLIYLALYTYYYLNIKKRFVKPLEEITNSIANSTPIVHNKSSEIYEIELLKNSYLDHLANIKLKDLLKEVLIAQEKERERISRDLHDTVLQDLNYILIELTRNNMKSFADILKEDIKSLRSLVIESDMLKLKKFGLEAFINEFLEEMGDKFKDINFNKEIDLSGISFDQERNLLISRIIKELVLNATIHSHGKNISLKIKKDNDNLIVSVKDDGMGFDFEEGYAKKGHIGLKLLKERVYVLNGEIKVITDYGTEIVITIPI</sequence>
<dbReference type="Pfam" id="PF02518">
    <property type="entry name" value="HATPase_c"/>
    <property type="match status" value="1"/>
</dbReference>
<dbReference type="GO" id="GO:0000155">
    <property type="term" value="F:phosphorelay sensor kinase activity"/>
    <property type="evidence" value="ECO:0007669"/>
    <property type="project" value="InterPro"/>
</dbReference>
<dbReference type="PANTHER" id="PTHR24421">
    <property type="entry name" value="NITRATE/NITRITE SENSOR PROTEIN NARX-RELATED"/>
    <property type="match status" value="1"/>
</dbReference>
<comment type="catalytic activity">
    <reaction evidence="1">
        <text>ATP + protein L-histidine = ADP + protein N-phospho-L-histidine.</text>
        <dbReference type="EC" id="2.7.13.3"/>
    </reaction>
</comment>
<keyword evidence="8" id="KW-0902">Two-component regulatory system</keyword>
<dbReference type="PANTHER" id="PTHR24421:SF10">
    <property type="entry name" value="NITRATE_NITRITE SENSOR PROTEIN NARQ"/>
    <property type="match status" value="1"/>
</dbReference>
<dbReference type="Gene3D" id="3.30.565.10">
    <property type="entry name" value="Histidine kinase-like ATPase, C-terminal domain"/>
    <property type="match status" value="1"/>
</dbReference>
<reference evidence="11 12" key="2">
    <citation type="journal article" date="2011" name="Stand. Genomic Sci.">
        <title>Complete genome sequence of Calditerrivibrio nitroreducens type strain (Yu37-1).</title>
        <authorList>
            <person name="Pitluck S."/>
            <person name="Sikorski J."/>
            <person name="Zeytun A."/>
            <person name="Lapidus A."/>
            <person name="Nolan M."/>
            <person name="Lucas S."/>
            <person name="Hammon N."/>
            <person name="Deshpande S."/>
            <person name="Cheng J.F."/>
            <person name="Tapia R."/>
            <person name="Han C."/>
            <person name="Goodwin L."/>
            <person name="Liolios K."/>
            <person name="Pagani I."/>
            <person name="Ivanova N."/>
            <person name="Mavromatis K."/>
            <person name="Pati A."/>
            <person name="Chen A."/>
            <person name="Palaniappan K."/>
            <person name="Hauser L."/>
            <person name="Chang Y.J."/>
            <person name="Jeffries C.D."/>
            <person name="Detter J.C."/>
            <person name="Brambilla E."/>
            <person name="Djao O.D."/>
            <person name="Rohde M."/>
            <person name="Spring S."/>
            <person name="Goker M."/>
            <person name="Woyke T."/>
            <person name="Bristow J."/>
            <person name="Eisen J.A."/>
            <person name="Markowitz V."/>
            <person name="Hugenholtz P."/>
            <person name="Kyrpides N.C."/>
            <person name="Klenk H.P."/>
            <person name="Land M."/>
        </authorList>
    </citation>
    <scope>NUCLEOTIDE SEQUENCE [LARGE SCALE GENOMIC DNA]</scope>
    <source>
        <strain evidence="12">DSM 19672 / NBRC 101217 / Yu37-1</strain>
    </source>
</reference>
<dbReference type="eggNOG" id="COG4585">
    <property type="taxonomic scope" value="Bacteria"/>
</dbReference>
<evidence type="ECO:0000256" key="3">
    <source>
        <dbReference type="ARBA" id="ARBA00022553"/>
    </source>
</evidence>
<dbReference type="Proteomes" id="UP000007039">
    <property type="component" value="Chromosome"/>
</dbReference>
<evidence type="ECO:0000256" key="1">
    <source>
        <dbReference type="ARBA" id="ARBA00000085"/>
    </source>
</evidence>
<dbReference type="InterPro" id="IPR003594">
    <property type="entry name" value="HATPase_dom"/>
</dbReference>
<evidence type="ECO:0000259" key="10">
    <source>
        <dbReference type="PROSITE" id="PS50109"/>
    </source>
</evidence>
<dbReference type="AlphaFoldDB" id="E4TGR7"/>
<keyword evidence="4" id="KW-0808">Transferase</keyword>
<dbReference type="GO" id="GO:0005524">
    <property type="term" value="F:ATP binding"/>
    <property type="evidence" value="ECO:0007669"/>
    <property type="project" value="UniProtKB-KW"/>
</dbReference>
<dbReference type="GO" id="GO:0016020">
    <property type="term" value="C:membrane"/>
    <property type="evidence" value="ECO:0007669"/>
    <property type="project" value="InterPro"/>
</dbReference>
<keyword evidence="12" id="KW-1185">Reference proteome</keyword>
<feature type="transmembrane region" description="Helical" evidence="9">
    <location>
        <begin position="12"/>
        <end position="32"/>
    </location>
</feature>
<dbReference type="EC" id="2.7.13.3" evidence="2"/>
<keyword evidence="3" id="KW-0597">Phosphoprotein</keyword>